<organism evidence="2 3">
    <name type="scientific">Gemmata algarum</name>
    <dbReference type="NCBI Taxonomy" id="2975278"/>
    <lineage>
        <taxon>Bacteria</taxon>
        <taxon>Pseudomonadati</taxon>
        <taxon>Planctomycetota</taxon>
        <taxon>Planctomycetia</taxon>
        <taxon>Gemmatales</taxon>
        <taxon>Gemmataceae</taxon>
        <taxon>Gemmata</taxon>
    </lineage>
</organism>
<evidence type="ECO:0000313" key="2">
    <source>
        <dbReference type="EMBL" id="MDY3562575.1"/>
    </source>
</evidence>
<keyword evidence="1" id="KW-0812">Transmembrane</keyword>
<name>A0ABU5F772_9BACT</name>
<dbReference type="RefSeq" id="WP_320688889.1">
    <property type="nucleotide sequence ID" value="NZ_JAXBLV010000217.1"/>
</dbReference>
<dbReference type="EMBL" id="JAXBLV010000217">
    <property type="protein sequence ID" value="MDY3562575.1"/>
    <property type="molecule type" value="Genomic_DNA"/>
</dbReference>
<keyword evidence="3" id="KW-1185">Reference proteome</keyword>
<keyword evidence="1" id="KW-1133">Transmembrane helix</keyword>
<evidence type="ECO:0000313" key="3">
    <source>
        <dbReference type="Proteomes" id="UP001272242"/>
    </source>
</evidence>
<feature type="transmembrane region" description="Helical" evidence="1">
    <location>
        <begin position="154"/>
        <end position="176"/>
    </location>
</feature>
<evidence type="ECO:0008006" key="4">
    <source>
        <dbReference type="Google" id="ProtNLM"/>
    </source>
</evidence>
<reference evidence="3" key="1">
    <citation type="journal article" date="2023" name="Mar. Drugs">
        <title>Gemmata algarum, a Novel Planctomycete Isolated from an Algal Mat, Displays Antimicrobial Activity.</title>
        <authorList>
            <person name="Kumar G."/>
            <person name="Kallscheuer N."/>
            <person name="Kashif M."/>
            <person name="Ahamad S."/>
            <person name="Jagadeeshwari U."/>
            <person name="Pannikurungottu S."/>
            <person name="Haufschild T."/>
            <person name="Kabuu M."/>
            <person name="Sasikala C."/>
            <person name="Jogler C."/>
            <person name="Ramana C."/>
        </authorList>
    </citation>
    <scope>NUCLEOTIDE SEQUENCE [LARGE SCALE GENOMIC DNA]</scope>
    <source>
        <strain evidence="3">JC673</strain>
    </source>
</reference>
<comment type="caution">
    <text evidence="2">The sequence shown here is derived from an EMBL/GenBank/DDBJ whole genome shotgun (WGS) entry which is preliminary data.</text>
</comment>
<keyword evidence="1" id="KW-0472">Membrane</keyword>
<dbReference type="Proteomes" id="UP001272242">
    <property type="component" value="Unassembled WGS sequence"/>
</dbReference>
<accession>A0ABU5F772</accession>
<sequence>MSESTPEMFAAGPIGCWSTAEVLPYGEAVYFYPKGIGIHFDYSGLSCQETYFEWETASDSCIRIRWPESFWGCEGEEDEEPTGEGWELGSYSVAKGVTPYGGVRRHLRTMSGALLGLDELWYQGPLPDRPASDWPLRDRTYVGHEPESTWMRTLGCLVGLYLAIASSAFLGLQALFGHR</sequence>
<protein>
    <recommendedName>
        <fullName evidence="4">DUF4178 domain-containing protein</fullName>
    </recommendedName>
</protein>
<proteinExistence type="predicted"/>
<evidence type="ECO:0000256" key="1">
    <source>
        <dbReference type="SAM" id="Phobius"/>
    </source>
</evidence>
<gene>
    <name evidence="2" type="ORF">R5W23_004041</name>
</gene>